<gene>
    <name evidence="2" type="ORF">JEM65_20200</name>
</gene>
<comment type="caution">
    <text evidence="2">The sequence shown here is derived from an EMBL/GenBank/DDBJ whole genome shotgun (WGS) entry which is preliminary data.</text>
</comment>
<dbReference type="EMBL" id="JAEHJZ010000064">
    <property type="protein sequence ID" value="MBJ7882962.1"/>
    <property type="molecule type" value="Genomic_DNA"/>
</dbReference>
<reference evidence="2 3" key="1">
    <citation type="submission" date="2020-09" db="EMBL/GenBank/DDBJ databases">
        <title>Draft genome of Gelidibacter salicanalis PAMC21136.</title>
        <authorList>
            <person name="Park H."/>
        </authorList>
    </citation>
    <scope>NUCLEOTIDE SEQUENCE [LARGE SCALE GENOMIC DNA]</scope>
    <source>
        <strain evidence="2 3">PAMC21136</strain>
    </source>
</reference>
<protein>
    <submittedName>
        <fullName evidence="2">Uncharacterized protein</fullName>
    </submittedName>
</protein>
<keyword evidence="1" id="KW-1133">Transmembrane helix</keyword>
<feature type="transmembrane region" description="Helical" evidence="1">
    <location>
        <begin position="5"/>
        <end position="23"/>
    </location>
</feature>
<dbReference type="RefSeq" id="WP_199603434.1">
    <property type="nucleotide sequence ID" value="NZ_JAEHJZ010000064.1"/>
</dbReference>
<evidence type="ECO:0000313" key="2">
    <source>
        <dbReference type="EMBL" id="MBJ7882962.1"/>
    </source>
</evidence>
<keyword evidence="1" id="KW-0812">Transmembrane</keyword>
<keyword evidence="3" id="KW-1185">Reference proteome</keyword>
<keyword evidence="1" id="KW-0472">Membrane</keyword>
<dbReference type="AlphaFoldDB" id="A0A934NKY1"/>
<sequence length="208" mass="23683">MIIGIFIGVIVILIGVIFLKKGLTKGTMISLSIILILILSGLYFLNIFFRAFAPPNVAITENYISTDRNFINGVTIEKILVDSIGDKGYPVKYTTIYTTSCKIQHPKNKPPEPPSLIKFNKTGKYTWDEDTIKIDYIHKGLSRTSLSPKEELWWLKKFGNNPTCPLIFEPEQWYFFTIGDPKVTGIFFYIDKGGKEHQYYLESGVSPI</sequence>
<evidence type="ECO:0000313" key="3">
    <source>
        <dbReference type="Proteomes" id="UP000662373"/>
    </source>
</evidence>
<dbReference type="Proteomes" id="UP000662373">
    <property type="component" value="Unassembled WGS sequence"/>
</dbReference>
<evidence type="ECO:0000256" key="1">
    <source>
        <dbReference type="SAM" id="Phobius"/>
    </source>
</evidence>
<organism evidence="2 3">
    <name type="scientific">Gelidibacter salicanalis</name>
    <dbReference type="NCBI Taxonomy" id="291193"/>
    <lineage>
        <taxon>Bacteria</taxon>
        <taxon>Pseudomonadati</taxon>
        <taxon>Bacteroidota</taxon>
        <taxon>Flavobacteriia</taxon>
        <taxon>Flavobacteriales</taxon>
        <taxon>Flavobacteriaceae</taxon>
        <taxon>Gelidibacter</taxon>
    </lineage>
</organism>
<feature type="transmembrane region" description="Helical" evidence="1">
    <location>
        <begin position="29"/>
        <end position="49"/>
    </location>
</feature>
<proteinExistence type="predicted"/>
<name>A0A934NKY1_9FLAO</name>
<accession>A0A934NKY1</accession>